<dbReference type="SUPFAM" id="SSF56672">
    <property type="entry name" value="DNA/RNA polymerases"/>
    <property type="match status" value="2"/>
</dbReference>
<feature type="domain" description="Pre-C2HC" evidence="2">
    <location>
        <begin position="239"/>
        <end position="306"/>
    </location>
</feature>
<dbReference type="Gene3D" id="3.30.70.270">
    <property type="match status" value="1"/>
</dbReference>
<reference evidence="3" key="2">
    <citation type="submission" date="2021-08" db="EMBL/GenBank/DDBJ databases">
        <authorList>
            <person name="Eriksson T."/>
        </authorList>
    </citation>
    <scope>NUCLEOTIDE SEQUENCE</scope>
    <source>
        <strain evidence="3">Stoneville</strain>
        <tissue evidence="3">Whole head</tissue>
    </source>
</reference>
<feature type="compositionally biased region" description="Pro residues" evidence="1">
    <location>
        <begin position="64"/>
        <end position="74"/>
    </location>
</feature>
<dbReference type="InterPro" id="IPR006579">
    <property type="entry name" value="Pre_C2HC_dom"/>
</dbReference>
<feature type="region of interest" description="Disordered" evidence="1">
    <location>
        <begin position="1243"/>
        <end position="1269"/>
    </location>
</feature>
<dbReference type="SUPFAM" id="SSF56219">
    <property type="entry name" value="DNase I-like"/>
    <property type="match status" value="1"/>
</dbReference>
<name>A0A8J6H046_TENMO</name>
<dbReference type="PANTHER" id="PTHR33273:SF2">
    <property type="entry name" value="ENDONUCLEASE_EXONUCLEASE_PHOSPHATASE DOMAIN-CONTAINING PROTEIN"/>
    <property type="match status" value="1"/>
</dbReference>
<evidence type="ECO:0000259" key="2">
    <source>
        <dbReference type="SMART" id="SM00596"/>
    </source>
</evidence>
<dbReference type="Pfam" id="PF07530">
    <property type="entry name" value="PRE_C2HC"/>
    <property type="match status" value="1"/>
</dbReference>
<dbReference type="SMART" id="SM00596">
    <property type="entry name" value="PRE_C2HC"/>
    <property type="match status" value="1"/>
</dbReference>
<sequence>MATEVPTFVQLPQEDLQKLLYEVAALRQEVLIFRLEKEEHHQYLAISDTRIHVLEEGQKVTDVSPPPNSPPPANPEQAESSIEMEEVVESAPEPPFKEVRDGQAWFQQGASTSGGTQEGQTRQSPGPNPPAPYAQPPRPAPAKPVAQQKPPAESKIPPNIIRDASKWPSISSGMQARCIAFTKAKPCVDGIRVNPGTSDDFRALTLLLEERNVPFHSFALPEAKMLRAVLRTVPVEIGLDGVQSDLMDQGLEPIKVSRMTSTKTKKPLPLVLVEVPKDKGQIFQLKTVCHLLICVERPHKKKPAIPNPRTAPPKQNHEIKKVVFDLLDAIQSSSSSEEILKKIPAPRSSPLVTSTRSTKPGVCVAHRNGRILHELADAIDLLVDAPPKPTYYSPLGHRADTLDIALLKNVPLQTRLHVVNALNSDHLPVLMHIGDEANDENSNTKVQITNWPLFAEILETDFGPVPRIESVEDLENAAGTFEEKITTAMTNSTRNRANRLGNELKYALIDHRNDRWERKLESLSTEDNSIWRMAKALRSDKKTIPPIHSTLGLVFSDDEKAEAFADSLELQCRPNIVDADLDHIQQIEHEVEIILSGQHDTPITPASPEEVRGIIGFLKVTKAPGPDKIPNTALKVLPDKVVVALTAIINASLFLSNVGKVLEKVILTRLVRATNENHVLPDEQFGFRPKHSTADQLIHGSVLSPTLYAIFTADIPKPDQTKIALYADDTAILTRSWSPVVITERLQRVVENKSSAILFTRRRLHRPVGEIVMFDQPIPWKNEVRYLGISFDNHLRFNNQVERAKTRGQMVRGQLNSLVNRRSKMFIKNEITIYRTMIRPSIMYGSATPQLQKLQVVQNKFLRAAFKAPLFVRNTQLHREANFPTIKEFLQDDARKFYAKAAVHPNPLVRESVNYDENAPQRHKRQKYLLPRVEVRIGQRTFQAILDSGASANFVSGRIFQVEDRRNFRKDRRHPPHRRSVLRECAIPCRQRAKRSSSDTNGCGGRVHDRAGTRRTTYWNQRQPEASGTCRIEDEVRHEFSSSCAREFLGVLREFAGVLNDETVTGTVRACVRDMLASGVIERSDSEYCSPVVLVRKKDGTVRFCTDYRRLNQNTKDEAAPLPRIQEQIPMEPASKHCSMSKCHYSFGQGRRPRGPTFARGTIKSLLKDLELADNARHMTTRRAHPAVTFFGTLISRSFSFVCVVTRTCSTAGNGHQDAQFVQLPGRLITAENKIQIFRVRSLRSGGNKKTHRERKSGDSVGDRRAGGGAASRELRITCVAFGIRNHPRERIADRHGAYRPALPAFGAVGETEDLPYRLPFTVLPWSRNPSSSSEIEEYRKVLLQIIAEQPLSAERVSFHQTTYRSFESSFLRVIVYRSSFVTTIYRSNKEIRQGHAVTLSFKKQYRTASLTGQLLVITPHRVRDARRGNVSVPRLLGKCVHVYLDDIIVYSRTHEEHVSHLRHLLHEYGLRCAIGKCRFGVSELLYLGHVIGRMIFATGRGGARGRPKVAFSERSLKTKRRAAEVSQKFEAEEITLAAKPIRFQLKKETTELTVQEITDTEEQISRLTSIPMKYITDQSRELSVLYICAMTMINGKVCNALSDTSSTQTCYICKATPRQMNLIHEVMELPVNEEVLRFELIRCFECLLHISYRLGINTWQVRGQQNKDIFEQRKRKIQADFRDKMGLLVEIPKSGGSGTTNDGITA</sequence>
<feature type="region of interest" description="Disordered" evidence="1">
    <location>
        <begin position="994"/>
        <end position="1024"/>
    </location>
</feature>
<proteinExistence type="predicted"/>
<dbReference type="Proteomes" id="UP000719412">
    <property type="component" value="Unassembled WGS sequence"/>
</dbReference>
<dbReference type="InterPro" id="IPR043128">
    <property type="entry name" value="Rev_trsase/Diguanyl_cyclase"/>
</dbReference>
<dbReference type="GO" id="GO:0071897">
    <property type="term" value="P:DNA biosynthetic process"/>
    <property type="evidence" value="ECO:0007669"/>
    <property type="project" value="UniProtKB-ARBA"/>
</dbReference>
<keyword evidence="4" id="KW-1185">Reference proteome</keyword>
<feature type="compositionally biased region" description="Basic and acidic residues" evidence="1">
    <location>
        <begin position="1256"/>
        <end position="1266"/>
    </location>
</feature>
<reference evidence="3" key="1">
    <citation type="journal article" date="2020" name="J Insects Food Feed">
        <title>The yellow mealworm (Tenebrio molitor) genome: a resource for the emerging insects as food and feed industry.</title>
        <authorList>
            <person name="Eriksson T."/>
            <person name="Andere A."/>
            <person name="Kelstrup H."/>
            <person name="Emery V."/>
            <person name="Picard C."/>
        </authorList>
    </citation>
    <scope>NUCLEOTIDE SEQUENCE</scope>
    <source>
        <strain evidence="3">Stoneville</strain>
        <tissue evidence="3">Whole head</tissue>
    </source>
</reference>
<protein>
    <recommendedName>
        <fullName evidence="2">Pre-C2HC domain-containing protein</fullName>
    </recommendedName>
</protein>
<comment type="caution">
    <text evidence="3">The sequence shown here is derived from an EMBL/GenBank/DDBJ whole genome shotgun (WGS) entry which is preliminary data.</text>
</comment>
<dbReference type="PANTHER" id="PTHR33273">
    <property type="entry name" value="DOMAIN-CONTAINING PROTEIN, PUTATIVE-RELATED"/>
    <property type="match status" value="1"/>
</dbReference>
<organism evidence="3 4">
    <name type="scientific">Tenebrio molitor</name>
    <name type="common">Yellow mealworm beetle</name>
    <dbReference type="NCBI Taxonomy" id="7067"/>
    <lineage>
        <taxon>Eukaryota</taxon>
        <taxon>Metazoa</taxon>
        <taxon>Ecdysozoa</taxon>
        <taxon>Arthropoda</taxon>
        <taxon>Hexapoda</taxon>
        <taxon>Insecta</taxon>
        <taxon>Pterygota</taxon>
        <taxon>Neoptera</taxon>
        <taxon>Endopterygota</taxon>
        <taxon>Coleoptera</taxon>
        <taxon>Polyphaga</taxon>
        <taxon>Cucujiformia</taxon>
        <taxon>Tenebrionidae</taxon>
        <taxon>Tenebrio</taxon>
    </lineage>
</organism>
<evidence type="ECO:0000313" key="3">
    <source>
        <dbReference type="EMBL" id="KAH0809320.1"/>
    </source>
</evidence>
<feature type="compositionally biased region" description="Polar residues" evidence="1">
    <location>
        <begin position="108"/>
        <end position="122"/>
    </location>
</feature>
<dbReference type="EMBL" id="JABDTM020028210">
    <property type="protein sequence ID" value="KAH0809320.1"/>
    <property type="molecule type" value="Genomic_DNA"/>
</dbReference>
<dbReference type="InterPro" id="IPR043502">
    <property type="entry name" value="DNA/RNA_pol_sf"/>
</dbReference>
<feature type="compositionally biased region" description="Polar residues" evidence="1">
    <location>
        <begin position="1014"/>
        <end position="1024"/>
    </location>
</feature>
<feature type="region of interest" description="Disordered" evidence="1">
    <location>
        <begin position="59"/>
        <end position="96"/>
    </location>
</feature>
<evidence type="ECO:0000256" key="1">
    <source>
        <dbReference type="SAM" id="MobiDB-lite"/>
    </source>
</evidence>
<evidence type="ECO:0000313" key="4">
    <source>
        <dbReference type="Proteomes" id="UP000719412"/>
    </source>
</evidence>
<gene>
    <name evidence="3" type="ORF">GEV33_013470</name>
</gene>
<accession>A0A8J6H046</accession>
<feature type="region of interest" description="Disordered" evidence="1">
    <location>
        <begin position="108"/>
        <end position="166"/>
    </location>
</feature>
<feature type="compositionally biased region" description="Pro residues" evidence="1">
    <location>
        <begin position="126"/>
        <end position="142"/>
    </location>
</feature>
<dbReference type="Gene3D" id="3.10.10.10">
    <property type="entry name" value="HIV Type 1 Reverse Transcriptase, subunit A, domain 1"/>
    <property type="match status" value="1"/>
</dbReference>
<dbReference type="InterPro" id="IPR036691">
    <property type="entry name" value="Endo/exonu/phosph_ase_sf"/>
</dbReference>